<proteinExistence type="predicted"/>
<dbReference type="InterPro" id="IPR046341">
    <property type="entry name" value="SET_dom_sf"/>
</dbReference>
<dbReference type="CDD" id="cd20071">
    <property type="entry name" value="SET_SMYD"/>
    <property type="match status" value="1"/>
</dbReference>
<dbReference type="InterPro" id="IPR001214">
    <property type="entry name" value="SET_dom"/>
</dbReference>
<dbReference type="EMBL" id="JBHFFA010000002">
    <property type="protein sequence ID" value="KAL2643571.1"/>
    <property type="molecule type" value="Genomic_DNA"/>
</dbReference>
<feature type="domain" description="SET" evidence="2">
    <location>
        <begin position="101"/>
        <end position="376"/>
    </location>
</feature>
<dbReference type="InterPro" id="IPR050869">
    <property type="entry name" value="H3K4_H4K5_MeTrfase"/>
</dbReference>
<feature type="compositionally biased region" description="Basic residues" evidence="1">
    <location>
        <begin position="81"/>
        <end position="92"/>
    </location>
</feature>
<sequence>MQSAVLAPSQIFLQFFAREAKGRTTTSTSAEKTTFERRRRRSDTKQLLPSNFRDSEIAESESQADGSGEAALGVGEDKSSAVKKKKKKKSKGKSSSDKPLPTQKFVDQFFPWRAVNKPVVGRCAVASRDIKAGEIVVAEHCVIFIPRSQDRTEVCHSCCCDISPPAQSFECPSCRYAVYCKRCKKEGMDEHILFCKVSNPISGIAKIADCDEDLLRLVLALILKRRNSKIAAKEASNLGAPKDGIVQNGIIYPSYEDAIALKTHSDKAPPSWKESVRKGCQLLFEEGVKAKVVGDLDVTVEDLENFAALVNTNSHGMGAHGAGYRNADVAVGIFPFVSMLSHSCRPNCCFSSEGRVMYVRATQDVPKGTELCISYINLYEPRSTRRMQLAVTKHFLCSCERCTEPFAVSVDRYLEGCICTVRGCGGVVVKTSSLYEQDPKAASSDSLVQHNSTSWKCDGCSRIVDLKLSSYPTTESGEYPWQLVAAAAEKLGAAMSVYRERRFKDARVLLEQYISQFTGKLHPLNLLLFDALTPLMNCCRATGDDAEGSRVCRLILNALEKVLPGVSLEQANFYFCLGEMYMQRSESAGTGVMAKHFKKQAQEAFQQARRIRGICLGNATLPS</sequence>
<comment type="caution">
    <text evidence="3">The sequence shown here is derived from an EMBL/GenBank/DDBJ whole genome shotgun (WGS) entry which is preliminary data.</text>
</comment>
<dbReference type="AlphaFoldDB" id="A0ABD1Z709"/>
<evidence type="ECO:0000313" key="3">
    <source>
        <dbReference type="EMBL" id="KAL2643571.1"/>
    </source>
</evidence>
<reference evidence="3 4" key="1">
    <citation type="submission" date="2024-09" db="EMBL/GenBank/DDBJ databases">
        <title>Chromosome-scale assembly of Riccia fluitans.</title>
        <authorList>
            <person name="Paukszto L."/>
            <person name="Sawicki J."/>
            <person name="Karawczyk K."/>
            <person name="Piernik-Szablinska J."/>
            <person name="Szczecinska M."/>
            <person name="Mazdziarz M."/>
        </authorList>
    </citation>
    <scope>NUCLEOTIDE SEQUENCE [LARGE SCALE GENOMIC DNA]</scope>
    <source>
        <strain evidence="3">Rf_01</strain>
        <tissue evidence="3">Aerial parts of the thallus</tissue>
    </source>
</reference>
<dbReference type="Gene3D" id="6.10.140.2220">
    <property type="match status" value="1"/>
</dbReference>
<dbReference type="PANTHER" id="PTHR12197">
    <property type="entry name" value="HISTONE-LYSINE N-METHYLTRANSFERASE SMYD"/>
    <property type="match status" value="1"/>
</dbReference>
<evidence type="ECO:0000259" key="2">
    <source>
        <dbReference type="PROSITE" id="PS50280"/>
    </source>
</evidence>
<dbReference type="PANTHER" id="PTHR12197:SF282">
    <property type="entry name" value="SET DOMAIN-CONTAINING PROTEIN"/>
    <property type="match status" value="1"/>
</dbReference>
<gene>
    <name evidence="3" type="ORF">R1flu_011158</name>
</gene>
<organism evidence="3 4">
    <name type="scientific">Riccia fluitans</name>
    <dbReference type="NCBI Taxonomy" id="41844"/>
    <lineage>
        <taxon>Eukaryota</taxon>
        <taxon>Viridiplantae</taxon>
        <taxon>Streptophyta</taxon>
        <taxon>Embryophyta</taxon>
        <taxon>Marchantiophyta</taxon>
        <taxon>Marchantiopsida</taxon>
        <taxon>Marchantiidae</taxon>
        <taxon>Marchantiales</taxon>
        <taxon>Ricciaceae</taxon>
        <taxon>Riccia</taxon>
    </lineage>
</organism>
<accession>A0ABD1Z709</accession>
<dbReference type="SMART" id="SM00317">
    <property type="entry name" value="SET"/>
    <property type="match status" value="1"/>
</dbReference>
<dbReference type="Pfam" id="PF00856">
    <property type="entry name" value="SET"/>
    <property type="match status" value="1"/>
</dbReference>
<protein>
    <recommendedName>
        <fullName evidence="2">SET domain-containing protein</fullName>
    </recommendedName>
</protein>
<dbReference type="Gene3D" id="2.170.270.10">
    <property type="entry name" value="SET domain"/>
    <property type="match status" value="1"/>
</dbReference>
<evidence type="ECO:0000256" key="1">
    <source>
        <dbReference type="SAM" id="MobiDB-lite"/>
    </source>
</evidence>
<dbReference type="PROSITE" id="PS50280">
    <property type="entry name" value="SET"/>
    <property type="match status" value="1"/>
</dbReference>
<dbReference type="Proteomes" id="UP001605036">
    <property type="component" value="Unassembled WGS sequence"/>
</dbReference>
<dbReference type="SUPFAM" id="SSF82199">
    <property type="entry name" value="SET domain"/>
    <property type="match status" value="1"/>
</dbReference>
<keyword evidence="4" id="KW-1185">Reference proteome</keyword>
<dbReference type="Gene3D" id="1.10.220.160">
    <property type="match status" value="1"/>
</dbReference>
<evidence type="ECO:0000313" key="4">
    <source>
        <dbReference type="Proteomes" id="UP001605036"/>
    </source>
</evidence>
<feature type="region of interest" description="Disordered" evidence="1">
    <location>
        <begin position="21"/>
        <end position="100"/>
    </location>
</feature>
<name>A0ABD1Z709_9MARC</name>